<reference evidence="2" key="1">
    <citation type="journal article" date="2019" name="Int. J. Syst. Evol. Microbiol.">
        <title>The Global Catalogue of Microorganisms (GCM) 10K type strain sequencing project: providing services to taxonomists for standard genome sequencing and annotation.</title>
        <authorList>
            <consortium name="The Broad Institute Genomics Platform"/>
            <consortium name="The Broad Institute Genome Sequencing Center for Infectious Disease"/>
            <person name="Wu L."/>
            <person name="Ma J."/>
        </authorList>
    </citation>
    <scope>NUCLEOTIDE SEQUENCE [LARGE SCALE GENOMIC DNA]</scope>
    <source>
        <strain evidence="2">CCUG 58938</strain>
    </source>
</reference>
<gene>
    <name evidence="1" type="ORF">ACFQ21_02535</name>
</gene>
<proteinExistence type="predicted"/>
<comment type="caution">
    <text evidence="1">The sequence shown here is derived from an EMBL/GenBank/DDBJ whole genome shotgun (WGS) entry which is preliminary data.</text>
</comment>
<evidence type="ECO:0000313" key="1">
    <source>
        <dbReference type="EMBL" id="MFD0998159.1"/>
    </source>
</evidence>
<dbReference type="Proteomes" id="UP001597112">
    <property type="component" value="Unassembled WGS sequence"/>
</dbReference>
<keyword evidence="2" id="KW-1185">Reference proteome</keyword>
<sequence length="112" mass="13032">MKYELGSIESLIKNEIVLRLESELEVREKLESFTNEVDRLRTVLRYNVINCGDAGLATRYVQAHQQGVLELLEFYSDKLGQDCMALYSDEPVDESLLLHKHIYLQLEDLLWA</sequence>
<accession>A0ABW3JWF9</accession>
<evidence type="ECO:0000313" key="2">
    <source>
        <dbReference type="Proteomes" id="UP001597112"/>
    </source>
</evidence>
<organism evidence="1 2">
    <name type="scientific">Ohtaekwangia kribbensis</name>
    <dbReference type="NCBI Taxonomy" id="688913"/>
    <lineage>
        <taxon>Bacteria</taxon>
        <taxon>Pseudomonadati</taxon>
        <taxon>Bacteroidota</taxon>
        <taxon>Cytophagia</taxon>
        <taxon>Cytophagales</taxon>
        <taxon>Fulvivirgaceae</taxon>
        <taxon>Ohtaekwangia</taxon>
    </lineage>
</organism>
<protein>
    <submittedName>
        <fullName evidence="1">Uncharacterized protein</fullName>
    </submittedName>
</protein>
<dbReference type="RefSeq" id="WP_377574381.1">
    <property type="nucleotide sequence ID" value="NZ_JBHTKA010000001.1"/>
</dbReference>
<dbReference type="EMBL" id="JBHTKA010000001">
    <property type="protein sequence ID" value="MFD0998159.1"/>
    <property type="molecule type" value="Genomic_DNA"/>
</dbReference>
<name>A0ABW3JWF9_9BACT</name>